<dbReference type="Proteomes" id="UP000504636">
    <property type="component" value="Unplaced"/>
</dbReference>
<proteinExistence type="predicted"/>
<protein>
    <submittedName>
        <fullName evidence="2 4">Uncharacterized protein</fullName>
    </submittedName>
</protein>
<dbReference type="OrthoDB" id="5286367at2759"/>
<dbReference type="GeneID" id="54466674"/>
<evidence type="ECO:0000313" key="2">
    <source>
        <dbReference type="EMBL" id="KAF2807535.1"/>
    </source>
</evidence>
<feature type="compositionally biased region" description="Polar residues" evidence="1">
    <location>
        <begin position="1"/>
        <end position="14"/>
    </location>
</feature>
<feature type="region of interest" description="Disordered" evidence="1">
    <location>
        <begin position="1"/>
        <end position="47"/>
    </location>
</feature>
<gene>
    <name evidence="2 4" type="ORF">BDZ99DRAFT_523145</name>
</gene>
<feature type="compositionally biased region" description="Polar residues" evidence="1">
    <location>
        <begin position="62"/>
        <end position="81"/>
    </location>
</feature>
<evidence type="ECO:0000256" key="1">
    <source>
        <dbReference type="SAM" id="MobiDB-lite"/>
    </source>
</evidence>
<feature type="region of interest" description="Disordered" evidence="1">
    <location>
        <begin position="60"/>
        <end position="81"/>
    </location>
</feature>
<dbReference type="RefSeq" id="XP_033574499.1">
    <property type="nucleotide sequence ID" value="XM_033725781.1"/>
</dbReference>
<dbReference type="AlphaFoldDB" id="A0A6A6YHR0"/>
<evidence type="ECO:0000313" key="3">
    <source>
        <dbReference type="Proteomes" id="UP000504636"/>
    </source>
</evidence>
<sequence>MSDSNATIEDTTLYQAEGTPLAANSTGSDEVVDTAGQDIPEHGNNLGEIKADAEKRARKLSPCSNEINMPSLYSQLDNPLK</sequence>
<keyword evidence="3" id="KW-1185">Reference proteome</keyword>
<accession>A0A6A6YHR0</accession>
<evidence type="ECO:0000313" key="4">
    <source>
        <dbReference type="RefSeq" id="XP_033574499.1"/>
    </source>
</evidence>
<name>A0A6A6YHR0_9PEZI</name>
<reference evidence="2 4" key="1">
    <citation type="journal article" date="2020" name="Stud. Mycol.">
        <title>101 Dothideomycetes genomes: a test case for predicting lifestyles and emergence of pathogens.</title>
        <authorList>
            <person name="Haridas S."/>
            <person name="Albert R."/>
            <person name="Binder M."/>
            <person name="Bloem J."/>
            <person name="Labutti K."/>
            <person name="Salamov A."/>
            <person name="Andreopoulos B."/>
            <person name="Baker S."/>
            <person name="Barry K."/>
            <person name="Bills G."/>
            <person name="Bluhm B."/>
            <person name="Cannon C."/>
            <person name="Castanera R."/>
            <person name="Culley D."/>
            <person name="Daum C."/>
            <person name="Ezra D."/>
            <person name="Gonzalez J."/>
            <person name="Henrissat B."/>
            <person name="Kuo A."/>
            <person name="Liang C."/>
            <person name="Lipzen A."/>
            <person name="Lutzoni F."/>
            <person name="Magnuson J."/>
            <person name="Mondo S."/>
            <person name="Nolan M."/>
            <person name="Ohm R."/>
            <person name="Pangilinan J."/>
            <person name="Park H.-J."/>
            <person name="Ramirez L."/>
            <person name="Alfaro M."/>
            <person name="Sun H."/>
            <person name="Tritt A."/>
            <person name="Yoshinaga Y."/>
            <person name="Zwiers L.-H."/>
            <person name="Turgeon B."/>
            <person name="Goodwin S."/>
            <person name="Spatafora J."/>
            <person name="Crous P."/>
            <person name="Grigoriev I."/>
        </authorList>
    </citation>
    <scope>NUCLEOTIDE SEQUENCE</scope>
    <source>
        <strain evidence="2 4">CBS 304.34</strain>
    </source>
</reference>
<dbReference type="EMBL" id="MU003705">
    <property type="protein sequence ID" value="KAF2807535.1"/>
    <property type="molecule type" value="Genomic_DNA"/>
</dbReference>
<organism evidence="2">
    <name type="scientific">Mytilinidion resinicola</name>
    <dbReference type="NCBI Taxonomy" id="574789"/>
    <lineage>
        <taxon>Eukaryota</taxon>
        <taxon>Fungi</taxon>
        <taxon>Dikarya</taxon>
        <taxon>Ascomycota</taxon>
        <taxon>Pezizomycotina</taxon>
        <taxon>Dothideomycetes</taxon>
        <taxon>Pleosporomycetidae</taxon>
        <taxon>Mytilinidiales</taxon>
        <taxon>Mytilinidiaceae</taxon>
        <taxon>Mytilinidion</taxon>
    </lineage>
</organism>
<reference evidence="4" key="2">
    <citation type="submission" date="2020-04" db="EMBL/GenBank/DDBJ databases">
        <authorList>
            <consortium name="NCBI Genome Project"/>
        </authorList>
    </citation>
    <scope>NUCLEOTIDE SEQUENCE</scope>
    <source>
        <strain evidence="4">CBS 304.34</strain>
    </source>
</reference>
<reference evidence="4" key="3">
    <citation type="submission" date="2025-04" db="UniProtKB">
        <authorList>
            <consortium name="RefSeq"/>
        </authorList>
    </citation>
    <scope>IDENTIFICATION</scope>
    <source>
        <strain evidence="4">CBS 304.34</strain>
    </source>
</reference>